<dbReference type="PROSITE" id="PS00330">
    <property type="entry name" value="HEMOLYSIN_CALCIUM"/>
    <property type="match status" value="2"/>
</dbReference>
<evidence type="ECO:0000256" key="1">
    <source>
        <dbReference type="ARBA" id="ARBA00004613"/>
    </source>
</evidence>
<organism evidence="3 4">
    <name type="scientific">Microvirga terricola</name>
    <dbReference type="NCBI Taxonomy" id="2719797"/>
    <lineage>
        <taxon>Bacteria</taxon>
        <taxon>Pseudomonadati</taxon>
        <taxon>Pseudomonadota</taxon>
        <taxon>Alphaproteobacteria</taxon>
        <taxon>Hyphomicrobiales</taxon>
        <taxon>Methylobacteriaceae</taxon>
        <taxon>Microvirga</taxon>
    </lineage>
</organism>
<dbReference type="Gene3D" id="2.150.10.10">
    <property type="entry name" value="Serralysin-like metalloprotease, C-terminal"/>
    <property type="match status" value="1"/>
</dbReference>
<dbReference type="Proteomes" id="UP000707352">
    <property type="component" value="Unassembled WGS sequence"/>
</dbReference>
<dbReference type="SUPFAM" id="SSF51120">
    <property type="entry name" value="beta-Roll"/>
    <property type="match status" value="1"/>
</dbReference>
<dbReference type="PRINTS" id="PR00313">
    <property type="entry name" value="CABNDNGRPT"/>
</dbReference>
<dbReference type="InterPro" id="IPR001343">
    <property type="entry name" value="Hemolysn_Ca-bd"/>
</dbReference>
<dbReference type="PANTHER" id="PTHR38340:SF1">
    <property type="entry name" value="S-LAYER PROTEIN"/>
    <property type="match status" value="1"/>
</dbReference>
<accession>A0ABX0VAW0</accession>
<proteinExistence type="predicted"/>
<gene>
    <name evidence="3" type="ORF">HB375_08430</name>
</gene>
<evidence type="ECO:0000256" key="2">
    <source>
        <dbReference type="ARBA" id="ARBA00022525"/>
    </source>
</evidence>
<name>A0ABX0VAW0_9HYPH</name>
<comment type="subcellular location">
    <subcellularLocation>
        <location evidence="1">Secreted</location>
    </subcellularLocation>
</comment>
<comment type="caution">
    <text evidence="3">The sequence shown here is derived from an EMBL/GenBank/DDBJ whole genome shotgun (WGS) entry which is preliminary data.</text>
</comment>
<dbReference type="PANTHER" id="PTHR38340">
    <property type="entry name" value="S-LAYER PROTEIN"/>
    <property type="match status" value="1"/>
</dbReference>
<dbReference type="Pfam" id="PF00353">
    <property type="entry name" value="HemolysinCabind"/>
    <property type="match status" value="2"/>
</dbReference>
<dbReference type="InterPro" id="IPR011049">
    <property type="entry name" value="Serralysin-like_metalloprot_C"/>
</dbReference>
<sequence length="170" mass="17731">MARDAALLDTLTGGSGKDALTGDGFANLLKGAGGNDTLKGLAGNDQLWGGAGNDVLTGGTGKDIFVFDAKPNKKTNFDRITDFSVKDDTIWLDDAVFKKLGKGTVAKPGKLNRAFFTVGDAAKDKNDYLIYNKKTGVLSYDADGSGAGKAVEIAILKKGLAMTAADFFVI</sequence>
<dbReference type="InterPro" id="IPR050557">
    <property type="entry name" value="RTX_toxin/Mannuronan_C5-epim"/>
</dbReference>
<evidence type="ECO:0000313" key="3">
    <source>
        <dbReference type="EMBL" id="NIX76638.1"/>
    </source>
</evidence>
<keyword evidence="2" id="KW-0964">Secreted</keyword>
<dbReference type="EMBL" id="JAATJS010000003">
    <property type="protein sequence ID" value="NIX76638.1"/>
    <property type="molecule type" value="Genomic_DNA"/>
</dbReference>
<dbReference type="InterPro" id="IPR018511">
    <property type="entry name" value="Hemolysin-typ_Ca-bd_CS"/>
</dbReference>
<protein>
    <submittedName>
        <fullName evidence="3">Calcium-binding protein</fullName>
    </submittedName>
</protein>
<evidence type="ECO:0000313" key="4">
    <source>
        <dbReference type="Proteomes" id="UP000707352"/>
    </source>
</evidence>
<keyword evidence="4" id="KW-1185">Reference proteome</keyword>
<reference evidence="3 4" key="1">
    <citation type="submission" date="2020-03" db="EMBL/GenBank/DDBJ databases">
        <title>The genome sequence of Microvirga sp. c23x22.</title>
        <authorList>
            <person name="Zhang X."/>
        </authorList>
    </citation>
    <scope>NUCLEOTIDE SEQUENCE [LARGE SCALE GENOMIC DNA]</scope>
    <source>
        <strain evidence="4">c23x22</strain>
    </source>
</reference>